<feature type="domain" description="N-acetyltransferase" evidence="1">
    <location>
        <begin position="28"/>
        <end position="166"/>
    </location>
</feature>
<keyword evidence="2" id="KW-0808">Transferase</keyword>
<sequence length="167" mass="19728">MKLKLTDPNLKLRPIQAADMDKLLEIYGSTREKEMERVPQWSDLMKKEFLASQFRAQHEYYQKNYIGADFWVIEKNNKTIGRLYFQEDHQGRGMRIIDISILPEYRNQGIGRGIFEDLFGKAAELDRPLTIHVESFNPAKNLYTRLGFKTISETNGVYHLMEWKHTI</sequence>
<dbReference type="OrthoDB" id="7585366at2"/>
<protein>
    <submittedName>
        <fullName evidence="2">Acetyltransferase (GNAT) domain-containing protein</fullName>
    </submittedName>
</protein>
<evidence type="ECO:0000313" key="3">
    <source>
        <dbReference type="Proteomes" id="UP000198748"/>
    </source>
</evidence>
<evidence type="ECO:0000259" key="1">
    <source>
        <dbReference type="PROSITE" id="PS51186"/>
    </source>
</evidence>
<keyword evidence="3" id="KW-1185">Reference proteome</keyword>
<dbReference type="CDD" id="cd04301">
    <property type="entry name" value="NAT_SF"/>
    <property type="match status" value="1"/>
</dbReference>
<gene>
    <name evidence="2" type="ORF">SAMN04487996_11146</name>
</gene>
<reference evidence="3" key="1">
    <citation type="submission" date="2016-10" db="EMBL/GenBank/DDBJ databases">
        <authorList>
            <person name="Varghese N."/>
            <person name="Submissions S."/>
        </authorList>
    </citation>
    <scope>NUCLEOTIDE SEQUENCE [LARGE SCALE GENOMIC DNA]</scope>
    <source>
        <strain evidence="3">DSM 25329</strain>
    </source>
</reference>
<proteinExistence type="predicted"/>
<organism evidence="2 3">
    <name type="scientific">Dyadobacter soli</name>
    <dbReference type="NCBI Taxonomy" id="659014"/>
    <lineage>
        <taxon>Bacteria</taxon>
        <taxon>Pseudomonadati</taxon>
        <taxon>Bacteroidota</taxon>
        <taxon>Cytophagia</taxon>
        <taxon>Cytophagales</taxon>
        <taxon>Spirosomataceae</taxon>
        <taxon>Dyadobacter</taxon>
    </lineage>
</organism>
<dbReference type="Pfam" id="PF13508">
    <property type="entry name" value="Acetyltransf_7"/>
    <property type="match status" value="1"/>
</dbReference>
<dbReference type="SUPFAM" id="SSF55729">
    <property type="entry name" value="Acyl-CoA N-acyltransferases (Nat)"/>
    <property type="match status" value="1"/>
</dbReference>
<dbReference type="Gene3D" id="3.40.630.30">
    <property type="match status" value="1"/>
</dbReference>
<evidence type="ECO:0000313" key="2">
    <source>
        <dbReference type="EMBL" id="SDF51418.1"/>
    </source>
</evidence>
<name>A0A1G7LPG7_9BACT</name>
<dbReference type="AlphaFoldDB" id="A0A1G7LPG7"/>
<dbReference type="EMBL" id="FNAN01000011">
    <property type="protein sequence ID" value="SDF51418.1"/>
    <property type="molecule type" value="Genomic_DNA"/>
</dbReference>
<dbReference type="RefSeq" id="WP_090153281.1">
    <property type="nucleotide sequence ID" value="NZ_FNAN01000011.1"/>
</dbReference>
<dbReference type="GO" id="GO:0016747">
    <property type="term" value="F:acyltransferase activity, transferring groups other than amino-acyl groups"/>
    <property type="evidence" value="ECO:0007669"/>
    <property type="project" value="InterPro"/>
</dbReference>
<dbReference type="PROSITE" id="PS51186">
    <property type="entry name" value="GNAT"/>
    <property type="match status" value="1"/>
</dbReference>
<dbReference type="InterPro" id="IPR016181">
    <property type="entry name" value="Acyl_CoA_acyltransferase"/>
</dbReference>
<dbReference type="InterPro" id="IPR000182">
    <property type="entry name" value="GNAT_dom"/>
</dbReference>
<dbReference type="Proteomes" id="UP000198748">
    <property type="component" value="Unassembled WGS sequence"/>
</dbReference>
<accession>A0A1G7LPG7</accession>
<dbReference type="STRING" id="659014.SAMN04487996_11146"/>